<reference evidence="2 3" key="1">
    <citation type="journal article" date="2013" name="Genome Announc.">
        <title>Complete Genome Sequence of the Porcine Strain Brachyspira pilosicoli P43/6/78(T.).</title>
        <authorList>
            <person name="Lin C."/>
            <person name="den Bakker H.C."/>
            <person name="Suzuki H."/>
            <person name="Lefebure T."/>
            <person name="Ponnala L."/>
            <person name="Sun Q."/>
            <person name="Stanhope M.J."/>
            <person name="Wiedmann M."/>
            <person name="Duhamel G.E."/>
        </authorList>
    </citation>
    <scope>NUCLEOTIDE SEQUENCE [LARGE SCALE GENOMIC DNA]</scope>
    <source>
        <strain evidence="2 3">P43/6/78</strain>
    </source>
</reference>
<evidence type="ECO:0000313" key="3">
    <source>
        <dbReference type="Proteomes" id="UP000010793"/>
    </source>
</evidence>
<dbReference type="RefSeq" id="WP_013244811.1">
    <property type="nucleotide sequence ID" value="NC_019908.1"/>
</dbReference>
<name>A0A3B6VVX7_BRAPL</name>
<evidence type="ECO:0000256" key="1">
    <source>
        <dbReference type="SAM" id="Phobius"/>
    </source>
</evidence>
<gene>
    <name evidence="2" type="ORF">BPP43_05775</name>
</gene>
<organism evidence="2 3">
    <name type="scientific">Brachyspira pilosicoli P43/6/78</name>
    <dbReference type="NCBI Taxonomy" id="1042417"/>
    <lineage>
        <taxon>Bacteria</taxon>
        <taxon>Pseudomonadati</taxon>
        <taxon>Spirochaetota</taxon>
        <taxon>Spirochaetia</taxon>
        <taxon>Brachyspirales</taxon>
        <taxon>Brachyspiraceae</taxon>
        <taxon>Brachyspira</taxon>
    </lineage>
</organism>
<keyword evidence="1" id="KW-0472">Membrane</keyword>
<dbReference type="KEGG" id="bpip:BPP43_05775"/>
<evidence type="ECO:0000313" key="2">
    <source>
        <dbReference type="EMBL" id="AGA66399.1"/>
    </source>
</evidence>
<proteinExistence type="predicted"/>
<keyword evidence="1" id="KW-0812">Transmembrane</keyword>
<feature type="transmembrane region" description="Helical" evidence="1">
    <location>
        <begin position="69"/>
        <end position="96"/>
    </location>
</feature>
<dbReference type="AlphaFoldDB" id="A0A3B6VVX7"/>
<protein>
    <submittedName>
        <fullName evidence="2">Uncharacterized protein</fullName>
    </submittedName>
</protein>
<keyword evidence="3" id="KW-1185">Reference proteome</keyword>
<keyword evidence="1" id="KW-1133">Transmembrane helix</keyword>
<dbReference type="GeneID" id="56440440"/>
<accession>A0A3B6VVX7</accession>
<dbReference type="Proteomes" id="UP000010793">
    <property type="component" value="Chromosome"/>
</dbReference>
<sequence length="102" mass="11977">MMKWINIVLTVLSSANMVGDIIKGTSLENKAKNMYKRLDETEKLMLERVDAKMNGYIDYFSKEINSLKIVIKFLLIVSFIFFILFILSLIFFIIVLKYKKII</sequence>
<dbReference type="EMBL" id="CP002873">
    <property type="protein sequence ID" value="AGA66399.1"/>
    <property type="molecule type" value="Genomic_DNA"/>
</dbReference>